<protein>
    <submittedName>
        <fullName evidence="2">Uncharacterized protein</fullName>
    </submittedName>
</protein>
<accession>A0A650CWV2</accession>
<dbReference type="KEGG" id="aamb:D1866_10370"/>
<dbReference type="AlphaFoldDB" id="A0A650CWV2"/>
<dbReference type="GeneID" id="42780139"/>
<proteinExistence type="predicted"/>
<dbReference type="EMBL" id="CP045482">
    <property type="protein sequence ID" value="QGR22331.1"/>
    <property type="molecule type" value="Genomic_DNA"/>
</dbReference>
<evidence type="ECO:0000313" key="1">
    <source>
        <dbReference type="EMBL" id="MQL54520.1"/>
    </source>
</evidence>
<evidence type="ECO:0000313" key="3">
    <source>
        <dbReference type="Proteomes" id="UP000426328"/>
    </source>
</evidence>
<evidence type="ECO:0000313" key="2">
    <source>
        <dbReference type="EMBL" id="QGR22331.1"/>
    </source>
</evidence>
<dbReference type="EMBL" id="WHYS01000001">
    <property type="protein sequence ID" value="MQL54520.1"/>
    <property type="molecule type" value="Genomic_DNA"/>
</dbReference>
<reference evidence="2 3" key="2">
    <citation type="submission" date="2019-10" db="EMBL/GenBank/DDBJ databases">
        <title>Genome Sequences from Six Type Strain Members of the Archaeal Family Sulfolobaceae: Acidianus ambivalens, Acidianus infernus, Metallosphaera prunae, Stygiolobus azoricus, Sulfolobus metallicus, and Sulfurisphaera ohwakuensis.</title>
        <authorList>
            <person name="Counts J.A."/>
            <person name="Kelly R.M."/>
        </authorList>
    </citation>
    <scope>NUCLEOTIDE SEQUENCE [LARGE SCALE GENOMIC DNA]</scope>
    <source>
        <strain evidence="2 3">LEI 10</strain>
    </source>
</reference>
<name>A0A650CWV2_ACIAM</name>
<dbReference type="RefSeq" id="WP_155861153.1">
    <property type="nucleotide sequence ID" value="NZ_CP045482.1"/>
</dbReference>
<organism evidence="2 3">
    <name type="scientific">Acidianus ambivalens</name>
    <name type="common">Desulfurolobus ambivalens</name>
    <dbReference type="NCBI Taxonomy" id="2283"/>
    <lineage>
        <taxon>Archaea</taxon>
        <taxon>Thermoproteota</taxon>
        <taxon>Thermoprotei</taxon>
        <taxon>Sulfolobales</taxon>
        <taxon>Sulfolobaceae</taxon>
        <taxon>Acidianus</taxon>
    </lineage>
</organism>
<reference evidence="1 4" key="1">
    <citation type="submission" date="2019-10" db="EMBL/GenBank/DDBJ databases">
        <title>Comparative genomics of sulfur disproportionating microorganisms.</title>
        <authorList>
            <person name="Ward L.M."/>
            <person name="Bertran E."/>
            <person name="Johnston D."/>
        </authorList>
    </citation>
    <scope>NUCLEOTIDE SEQUENCE [LARGE SCALE GENOMIC DNA]</scope>
    <source>
        <strain evidence="1 4">DSM 3772</strain>
    </source>
</reference>
<dbReference type="Proteomes" id="UP000474054">
    <property type="component" value="Unassembled WGS sequence"/>
</dbReference>
<sequence length="255" mass="29293">MPVEKSVLINRALEVVEKAKEKGIVLRLIGGAAVAVIAPKGSELFSRTYKDADYFGLSSQRKEITSLLEGLNMEPNKRFNALHGYNRLMFYDPVLNSTIDVFLDEFVMCHKLILKDRLKIYYPSIPPSDLLLTKMQIINLTENDKKDIAALLYDFEIGDKDEDKTLDGNYIAKLLSEDWGFYKTFTINHDRMKEYLKGNAYASNILPKLDKLREMIESHPKSLKWKMRAKIGERVKWYEEPEEVNTNFQGAGSGI</sequence>
<keyword evidence="3" id="KW-1185">Reference proteome</keyword>
<evidence type="ECO:0000313" key="4">
    <source>
        <dbReference type="Proteomes" id="UP000474054"/>
    </source>
</evidence>
<dbReference type="Proteomes" id="UP000426328">
    <property type="component" value="Chromosome"/>
</dbReference>
<gene>
    <name evidence="2" type="ORF">D1866_10370</name>
    <name evidence="1" type="ORF">GFB69_01810</name>
</gene>